<dbReference type="Gene3D" id="3.40.50.1000">
    <property type="entry name" value="HAD superfamily/HAD-like"/>
    <property type="match status" value="1"/>
</dbReference>
<dbReference type="GO" id="GO:0006281">
    <property type="term" value="P:DNA repair"/>
    <property type="evidence" value="ECO:0007669"/>
    <property type="project" value="TreeGrafter"/>
</dbReference>
<dbReference type="PANTHER" id="PTHR12083:SF9">
    <property type="entry name" value="BIFUNCTIONAL POLYNUCLEOTIDE PHOSPHATASE_KINASE"/>
    <property type="match status" value="1"/>
</dbReference>
<dbReference type="HOGENOM" id="CLU_014938_3_1_1"/>
<dbReference type="InterPro" id="IPR023214">
    <property type="entry name" value="HAD_sf"/>
</dbReference>
<dbReference type="AlphaFoldDB" id="J4HUH2"/>
<dbReference type="SUPFAM" id="SSF56784">
    <property type="entry name" value="HAD-like"/>
    <property type="match status" value="1"/>
</dbReference>
<dbReference type="FunFam" id="3.40.50.300:FF:000737">
    <property type="entry name" value="Bifunctional polynucleotide phosphatase/kinase"/>
    <property type="match status" value="1"/>
</dbReference>
<dbReference type="InParanoid" id="J4HUH2"/>
<dbReference type="NCBIfam" id="TIGR01664">
    <property type="entry name" value="DNA-3'-Pase"/>
    <property type="match status" value="1"/>
</dbReference>
<evidence type="ECO:0000256" key="1">
    <source>
        <dbReference type="SAM" id="MobiDB-lite"/>
    </source>
</evidence>
<dbReference type="Proteomes" id="UP000006352">
    <property type="component" value="Unassembled WGS sequence"/>
</dbReference>
<dbReference type="InterPro" id="IPR006551">
    <property type="entry name" value="Polynucleotide_phosphatase"/>
</dbReference>
<dbReference type="GO" id="GO:0046403">
    <property type="term" value="F:polynucleotide 3'-phosphatase activity"/>
    <property type="evidence" value="ECO:0007669"/>
    <property type="project" value="TreeGrafter"/>
</dbReference>
<dbReference type="NCBIfam" id="TIGR01662">
    <property type="entry name" value="HAD-SF-IIIA"/>
    <property type="match status" value="1"/>
</dbReference>
<organism evidence="2 3">
    <name type="scientific">Fibroporia radiculosa</name>
    <dbReference type="NCBI Taxonomy" id="599839"/>
    <lineage>
        <taxon>Eukaryota</taxon>
        <taxon>Fungi</taxon>
        <taxon>Dikarya</taxon>
        <taxon>Basidiomycota</taxon>
        <taxon>Agaricomycotina</taxon>
        <taxon>Agaricomycetes</taxon>
        <taxon>Polyporales</taxon>
        <taxon>Fibroporiaceae</taxon>
        <taxon>Fibroporia</taxon>
    </lineage>
</organism>
<dbReference type="GeneID" id="24095058"/>
<gene>
    <name evidence="2" type="ORF">FIBRA_02174</name>
</gene>
<dbReference type="InterPro" id="IPR036412">
    <property type="entry name" value="HAD-like_sf"/>
</dbReference>
<proteinExistence type="predicted"/>
<accession>J4HUH2</accession>
<protein>
    <recommendedName>
        <fullName evidence="4">PNK FHA domain-containing protein</fullName>
    </recommendedName>
</protein>
<dbReference type="STRING" id="599839.J4HUH2"/>
<evidence type="ECO:0008006" key="4">
    <source>
        <dbReference type="Google" id="ProtNLM"/>
    </source>
</evidence>
<dbReference type="InterPro" id="IPR013954">
    <property type="entry name" value="PNK3P"/>
</dbReference>
<evidence type="ECO:0000313" key="2">
    <source>
        <dbReference type="EMBL" id="CCM00147.1"/>
    </source>
</evidence>
<dbReference type="Pfam" id="PF08645">
    <property type="entry name" value="PNK3P"/>
    <property type="match status" value="1"/>
</dbReference>
<evidence type="ECO:0000313" key="3">
    <source>
        <dbReference type="Proteomes" id="UP000006352"/>
    </source>
</evidence>
<dbReference type="SUPFAM" id="SSF52540">
    <property type="entry name" value="P-loop containing nucleoside triphosphate hydrolases"/>
    <property type="match status" value="1"/>
</dbReference>
<dbReference type="Gene3D" id="3.40.50.300">
    <property type="entry name" value="P-loop containing nucleotide triphosphate hydrolases"/>
    <property type="match status" value="1"/>
</dbReference>
<dbReference type="GO" id="GO:0003690">
    <property type="term" value="F:double-stranded DNA binding"/>
    <property type="evidence" value="ECO:0007669"/>
    <property type="project" value="TreeGrafter"/>
</dbReference>
<dbReference type="RefSeq" id="XP_012179430.1">
    <property type="nucleotide sequence ID" value="XM_012324040.1"/>
</dbReference>
<name>J4HUH2_9APHY</name>
<dbReference type="InterPro" id="IPR006549">
    <property type="entry name" value="HAD-SF_hydro_IIIA"/>
</dbReference>
<keyword evidence="3" id="KW-1185">Reference proteome</keyword>
<dbReference type="FunCoup" id="J4HUH2">
    <property type="interactions" value="146"/>
</dbReference>
<reference evidence="2 3" key="1">
    <citation type="journal article" date="2012" name="Appl. Environ. Microbiol.">
        <title>Short-read sequencing for genomic analysis of the brown rot fungus Fibroporia radiculosa.</title>
        <authorList>
            <person name="Tang J.D."/>
            <person name="Perkins A.D."/>
            <person name="Sonstegard T.S."/>
            <person name="Schroeder S.G."/>
            <person name="Burgess S.C."/>
            <person name="Diehl S.V."/>
        </authorList>
    </citation>
    <scope>NUCLEOTIDE SEQUENCE [LARGE SCALE GENOMIC DNA]</scope>
    <source>
        <strain evidence="2 3">TFFH 294</strain>
    </source>
</reference>
<dbReference type="OrthoDB" id="19045at2759"/>
<dbReference type="InterPro" id="IPR027417">
    <property type="entry name" value="P-loop_NTPase"/>
</dbReference>
<feature type="region of interest" description="Disordered" evidence="1">
    <location>
        <begin position="1"/>
        <end position="27"/>
    </location>
</feature>
<sequence>MSKASEGQIRPSGSTKKRAADIVSEVDGAPDRKRAKVFPIFEKPGTQKADAESIFHWISPALGSKKTCLHGVNLSPESRPKIAAFDLDGCLIQSSVYKKSTGPPQFQWWRSSIPKKLKEVHEAGYAIVIMTNQALRSAALADWKKKVPLIGGDASDVPFRIFAATARDEYRKPMPGMWYELERIYASDSVQIDRANSFFVGDAAGRACDHAGTDRKWALNVGIAFHTPEEYFLNLPNAPYTLSGFHVSSLPSDLPHITPPDATIVPPSLETPEVVVFVGFPSLGKSTFYRKYFASAGYAHVNQDTLRTRDKCVKAAEEAVHEGKSCVIDNTNRNAETRRYYVEVARKAKIPVRCIVFDSSIELAWHNNLYRAFNLPPTSIVREPKRDLLPYNAFTGFRAQYEEPQSSEGFAEIVHVNWVFEGDEEEKRRWSMWLQIDGK</sequence>
<dbReference type="PANTHER" id="PTHR12083">
    <property type="entry name" value="BIFUNCTIONAL POLYNUCLEOTIDE PHOSPHATASE/KINASE"/>
    <property type="match status" value="1"/>
</dbReference>
<dbReference type="GO" id="GO:0046404">
    <property type="term" value="F:ATP-dependent polydeoxyribonucleotide 5'-hydroxyl-kinase activity"/>
    <property type="evidence" value="ECO:0007669"/>
    <property type="project" value="TreeGrafter"/>
</dbReference>
<dbReference type="EMBL" id="HE796967">
    <property type="protein sequence ID" value="CCM00147.1"/>
    <property type="molecule type" value="Genomic_DNA"/>
</dbReference>
<dbReference type="Pfam" id="PF13671">
    <property type="entry name" value="AAA_33"/>
    <property type="match status" value="1"/>
</dbReference>